<accession>A0ACC2FES9</accession>
<evidence type="ECO:0000313" key="2">
    <source>
        <dbReference type="Proteomes" id="UP001157502"/>
    </source>
</evidence>
<name>A0ACC2FES9_DALPE</name>
<sequence length="198" mass="22218">MACVLTSDERVGVVLLNRVMEDQLAGVPSSEGLLLKSEKMENEHDEKIVTQLSEMIRKIAAALEKDKVLNDTIDGMAGKLSDKTNYWRLVENVFADGHVTWERIAVLFYVAGRVAVKMVIAHLPQYVKDILTWTLEYFKSKLLSWVQENGGWVSSFSELARVPVERMNSLSAQTPVTLLIFIGGVLLGSFMWKLSGRT</sequence>
<dbReference type="EMBL" id="CM055756">
    <property type="protein sequence ID" value="KAJ7989918.1"/>
    <property type="molecule type" value="Genomic_DNA"/>
</dbReference>
<proteinExistence type="predicted"/>
<comment type="caution">
    <text evidence="1">The sequence shown here is derived from an EMBL/GenBank/DDBJ whole genome shotgun (WGS) entry which is preliminary data.</text>
</comment>
<reference evidence="1" key="1">
    <citation type="submission" date="2021-05" db="EMBL/GenBank/DDBJ databases">
        <authorList>
            <person name="Pan Q."/>
            <person name="Jouanno E."/>
            <person name="Zahm M."/>
            <person name="Klopp C."/>
            <person name="Cabau C."/>
            <person name="Louis A."/>
            <person name="Berthelot C."/>
            <person name="Parey E."/>
            <person name="Roest Crollius H."/>
            <person name="Montfort J."/>
            <person name="Robinson-Rechavi M."/>
            <person name="Bouchez O."/>
            <person name="Lampietro C."/>
            <person name="Lopez Roques C."/>
            <person name="Donnadieu C."/>
            <person name="Postlethwait J."/>
            <person name="Bobe J."/>
            <person name="Dillon D."/>
            <person name="Chandos A."/>
            <person name="von Hippel F."/>
            <person name="Guiguen Y."/>
        </authorList>
    </citation>
    <scope>NUCLEOTIDE SEQUENCE</scope>
    <source>
        <strain evidence="1">YG-Jan2019</strain>
    </source>
</reference>
<dbReference type="Proteomes" id="UP001157502">
    <property type="component" value="Chromosome 29"/>
</dbReference>
<protein>
    <submittedName>
        <fullName evidence="1">Uncharacterized protein</fullName>
    </submittedName>
</protein>
<gene>
    <name evidence="1" type="ORF">DPEC_G00309470</name>
</gene>
<evidence type="ECO:0000313" key="1">
    <source>
        <dbReference type="EMBL" id="KAJ7989918.1"/>
    </source>
</evidence>
<keyword evidence="2" id="KW-1185">Reference proteome</keyword>
<organism evidence="1 2">
    <name type="scientific">Dallia pectoralis</name>
    <name type="common">Alaska blackfish</name>
    <dbReference type="NCBI Taxonomy" id="75939"/>
    <lineage>
        <taxon>Eukaryota</taxon>
        <taxon>Metazoa</taxon>
        <taxon>Chordata</taxon>
        <taxon>Craniata</taxon>
        <taxon>Vertebrata</taxon>
        <taxon>Euteleostomi</taxon>
        <taxon>Actinopterygii</taxon>
        <taxon>Neopterygii</taxon>
        <taxon>Teleostei</taxon>
        <taxon>Protacanthopterygii</taxon>
        <taxon>Esociformes</taxon>
        <taxon>Umbridae</taxon>
        <taxon>Dallia</taxon>
    </lineage>
</organism>